<dbReference type="EMBL" id="REGN01002291">
    <property type="protein sequence ID" value="RNA29043.1"/>
    <property type="molecule type" value="Genomic_DNA"/>
</dbReference>
<reference evidence="1 2" key="1">
    <citation type="journal article" date="2018" name="Sci. Rep.">
        <title>Genomic signatures of local adaptation to the degree of environmental predictability in rotifers.</title>
        <authorList>
            <person name="Franch-Gras L."/>
            <person name="Hahn C."/>
            <person name="Garcia-Roger E.M."/>
            <person name="Carmona M.J."/>
            <person name="Serra M."/>
            <person name="Gomez A."/>
        </authorList>
    </citation>
    <scope>NUCLEOTIDE SEQUENCE [LARGE SCALE GENOMIC DNA]</scope>
    <source>
        <strain evidence="1">HYR1</strain>
    </source>
</reference>
<dbReference type="Proteomes" id="UP000276133">
    <property type="component" value="Unassembled WGS sequence"/>
</dbReference>
<comment type="caution">
    <text evidence="1">The sequence shown here is derived from an EMBL/GenBank/DDBJ whole genome shotgun (WGS) entry which is preliminary data.</text>
</comment>
<keyword evidence="2" id="KW-1185">Reference proteome</keyword>
<accession>A0A3M7RZP5</accession>
<evidence type="ECO:0000313" key="1">
    <source>
        <dbReference type="EMBL" id="RNA29043.1"/>
    </source>
</evidence>
<proteinExistence type="predicted"/>
<protein>
    <submittedName>
        <fullName evidence="1">KRAB-A domain-containing 2-like</fullName>
    </submittedName>
</protein>
<evidence type="ECO:0000313" key="2">
    <source>
        <dbReference type="Proteomes" id="UP000276133"/>
    </source>
</evidence>
<organism evidence="1 2">
    <name type="scientific">Brachionus plicatilis</name>
    <name type="common">Marine rotifer</name>
    <name type="synonym">Brachionus muelleri</name>
    <dbReference type="NCBI Taxonomy" id="10195"/>
    <lineage>
        <taxon>Eukaryota</taxon>
        <taxon>Metazoa</taxon>
        <taxon>Spiralia</taxon>
        <taxon>Gnathifera</taxon>
        <taxon>Rotifera</taxon>
        <taxon>Eurotatoria</taxon>
        <taxon>Monogononta</taxon>
        <taxon>Pseudotrocha</taxon>
        <taxon>Ploima</taxon>
        <taxon>Brachionidae</taxon>
        <taxon>Brachionus</taxon>
    </lineage>
</organism>
<gene>
    <name evidence="1" type="ORF">BpHYR1_031243</name>
</gene>
<dbReference type="OrthoDB" id="2318150at2759"/>
<name>A0A3M7RZP5_BRAPC</name>
<dbReference type="AlphaFoldDB" id="A0A3M7RZP5"/>
<sequence length="139" mass="16032">MNFSTPTLSRGNEKSAYYHRGAHYFVDNFFIENKCEKFYICNIVSKKKIYELACQFDVFLDLFFRNAFDLVQICQIELEIRTDKSIKSVRQTVNEMSIGGGQGMVRCNCTSQCITNRCGYRKSNLLCNCNCNLSARCHG</sequence>